<evidence type="ECO:0000313" key="3">
    <source>
        <dbReference type="EMBL" id="EJK69976.1"/>
    </source>
</evidence>
<feature type="region of interest" description="Disordered" evidence="1">
    <location>
        <begin position="147"/>
        <end position="172"/>
    </location>
</feature>
<comment type="caution">
    <text evidence="3">The sequence shown here is derived from an EMBL/GenBank/DDBJ whole genome shotgun (WGS) entry which is preliminary data.</text>
</comment>
<feature type="domain" description="DUF6743" evidence="2">
    <location>
        <begin position="75"/>
        <end position="122"/>
    </location>
</feature>
<name>K0T960_THAOC</name>
<dbReference type="InterPro" id="IPR046631">
    <property type="entry name" value="DUF6743"/>
</dbReference>
<evidence type="ECO:0000313" key="4">
    <source>
        <dbReference type="Proteomes" id="UP000266841"/>
    </source>
</evidence>
<gene>
    <name evidence="3" type="ORF">THAOC_08708</name>
</gene>
<dbReference type="Pfam" id="PF20528">
    <property type="entry name" value="DUF6743"/>
    <property type="match status" value="1"/>
</dbReference>
<evidence type="ECO:0000259" key="2">
    <source>
        <dbReference type="Pfam" id="PF20528"/>
    </source>
</evidence>
<sequence length="235" mass="25685">GVGKHHEHQTPPQLLSQYPMPHVHLRFGGSCILPGPHRHNWLNADGQGVDARRHVVFRSGSPKSLRAPTSCGHTVFGARPVSDGPYQPVDAADVQRRVAFGARQDDEFANRHCCVHRSRWSVPEQMEGAPALRLGAQLDLAKPAQLATCAGPAGSPSSPSVPPKGFRSGPGRVHRSSFISILIRDTRRCQKVPNIKSQINPRVGGWETENLVSLRHDFSLYLTQRQGCNLSSIVA</sequence>
<proteinExistence type="predicted"/>
<dbReference type="AlphaFoldDB" id="K0T960"/>
<protein>
    <recommendedName>
        <fullName evidence="2">DUF6743 domain-containing protein</fullName>
    </recommendedName>
</protein>
<organism evidence="3 4">
    <name type="scientific">Thalassiosira oceanica</name>
    <name type="common">Marine diatom</name>
    <dbReference type="NCBI Taxonomy" id="159749"/>
    <lineage>
        <taxon>Eukaryota</taxon>
        <taxon>Sar</taxon>
        <taxon>Stramenopiles</taxon>
        <taxon>Ochrophyta</taxon>
        <taxon>Bacillariophyta</taxon>
        <taxon>Coscinodiscophyceae</taxon>
        <taxon>Thalassiosirophycidae</taxon>
        <taxon>Thalassiosirales</taxon>
        <taxon>Thalassiosiraceae</taxon>
        <taxon>Thalassiosira</taxon>
    </lineage>
</organism>
<reference evidence="3 4" key="1">
    <citation type="journal article" date="2012" name="Genome Biol.">
        <title>Genome and low-iron response of an oceanic diatom adapted to chronic iron limitation.</title>
        <authorList>
            <person name="Lommer M."/>
            <person name="Specht M."/>
            <person name="Roy A.S."/>
            <person name="Kraemer L."/>
            <person name="Andreson R."/>
            <person name="Gutowska M.A."/>
            <person name="Wolf J."/>
            <person name="Bergner S.V."/>
            <person name="Schilhabel M.B."/>
            <person name="Klostermeier U.C."/>
            <person name="Beiko R.G."/>
            <person name="Rosenstiel P."/>
            <person name="Hippler M."/>
            <person name="Laroche J."/>
        </authorList>
    </citation>
    <scope>NUCLEOTIDE SEQUENCE [LARGE SCALE GENOMIC DNA]</scope>
    <source>
        <strain evidence="3 4">CCMP1005</strain>
    </source>
</reference>
<dbReference type="Proteomes" id="UP000266841">
    <property type="component" value="Unassembled WGS sequence"/>
</dbReference>
<dbReference type="EMBL" id="AGNL01009254">
    <property type="protein sequence ID" value="EJK69976.1"/>
    <property type="molecule type" value="Genomic_DNA"/>
</dbReference>
<evidence type="ECO:0000256" key="1">
    <source>
        <dbReference type="SAM" id="MobiDB-lite"/>
    </source>
</evidence>
<feature type="non-terminal residue" evidence="3">
    <location>
        <position position="1"/>
    </location>
</feature>
<accession>K0T960</accession>
<keyword evidence="4" id="KW-1185">Reference proteome</keyword>